<reference evidence="9 10" key="1">
    <citation type="submission" date="2023-01" db="EMBL/GenBank/DDBJ databases">
        <title>Analysis of 21 Apiospora genomes using comparative genomics revels a genus with tremendous synthesis potential of carbohydrate active enzymes and secondary metabolites.</title>
        <authorList>
            <person name="Sorensen T."/>
        </authorList>
    </citation>
    <scope>NUCLEOTIDE SEQUENCE [LARGE SCALE GENOMIC DNA]</scope>
    <source>
        <strain evidence="9 10">CBS 33761</strain>
    </source>
</reference>
<feature type="transmembrane region" description="Helical" evidence="8">
    <location>
        <begin position="20"/>
        <end position="41"/>
    </location>
</feature>
<gene>
    <name evidence="9" type="ORF">PG993_005519</name>
</gene>
<evidence type="ECO:0000313" key="9">
    <source>
        <dbReference type="EMBL" id="KAK8045495.1"/>
    </source>
</evidence>
<comment type="pathway">
    <text evidence="2">Secondary metabolite biosynthesis.</text>
</comment>
<evidence type="ECO:0000256" key="1">
    <source>
        <dbReference type="ARBA" id="ARBA00001971"/>
    </source>
</evidence>
<dbReference type="PRINTS" id="PR00463">
    <property type="entry name" value="EP450I"/>
</dbReference>
<feature type="transmembrane region" description="Helical" evidence="8">
    <location>
        <begin position="53"/>
        <end position="76"/>
    </location>
</feature>
<name>A0ABR1TFS5_9PEZI</name>
<evidence type="ECO:0000256" key="6">
    <source>
        <dbReference type="ARBA" id="ARBA00023004"/>
    </source>
</evidence>
<dbReference type="CDD" id="cd11051">
    <property type="entry name" value="CYP59-like"/>
    <property type="match status" value="1"/>
</dbReference>
<keyword evidence="8" id="KW-1133">Transmembrane helix</keyword>
<organism evidence="9 10">
    <name type="scientific">Apiospora rasikravindrae</name>
    <dbReference type="NCBI Taxonomy" id="990691"/>
    <lineage>
        <taxon>Eukaryota</taxon>
        <taxon>Fungi</taxon>
        <taxon>Dikarya</taxon>
        <taxon>Ascomycota</taxon>
        <taxon>Pezizomycotina</taxon>
        <taxon>Sordariomycetes</taxon>
        <taxon>Xylariomycetidae</taxon>
        <taxon>Amphisphaeriales</taxon>
        <taxon>Apiosporaceae</taxon>
        <taxon>Apiospora</taxon>
    </lineage>
</organism>
<dbReference type="PANTHER" id="PTHR24305:SF107">
    <property type="entry name" value="P450, PUTATIVE (EUROFUNG)-RELATED"/>
    <property type="match status" value="1"/>
</dbReference>
<evidence type="ECO:0000256" key="4">
    <source>
        <dbReference type="ARBA" id="ARBA00022723"/>
    </source>
</evidence>
<evidence type="ECO:0000313" key="10">
    <source>
        <dbReference type="Proteomes" id="UP001444661"/>
    </source>
</evidence>
<dbReference type="InterPro" id="IPR050121">
    <property type="entry name" value="Cytochrome_P450_monoxygenase"/>
</dbReference>
<comment type="caution">
    <text evidence="9">The sequence shown here is derived from an EMBL/GenBank/DDBJ whole genome shotgun (WGS) entry which is preliminary data.</text>
</comment>
<keyword evidence="8" id="KW-0472">Membrane</keyword>
<dbReference type="SUPFAM" id="SSF48264">
    <property type="entry name" value="Cytochrome P450"/>
    <property type="match status" value="1"/>
</dbReference>
<evidence type="ECO:0008006" key="11">
    <source>
        <dbReference type="Google" id="ProtNLM"/>
    </source>
</evidence>
<dbReference type="InterPro" id="IPR036396">
    <property type="entry name" value="Cyt_P450_sf"/>
</dbReference>
<dbReference type="Gene3D" id="1.10.630.10">
    <property type="entry name" value="Cytochrome P450"/>
    <property type="match status" value="1"/>
</dbReference>
<sequence length="552" mass="62065">MAAGTAEDSGSRGVQAYYGFAIKAVGYLVLLGVAWFSLRLYQVRTKVRQAGKVPGVFFIPHSFLFGHLGVITKLAIKLKSPPTLHGQMMPLLLARKYPEVMEAGVVYMDIWPISPPLFAVFRPDMMAQFTQDQSQPKHPFVVREMMPFTGAMDLASSEGQEWKVGRSMFNPGFSLKNLLSLVPAFVEEVMVFRRRLGELADKKETVKMENYTTDLTVDIIGRAVLGARIEAQKKPVKFMDAMVGQVAMLYFNNDLQKMLNPLIPIRHWILNRTFHNEMMPYIQATVRNYEKMEGPKTILALALKSYVTEVDASARGHIPPAFLNRVVNHIKMFLFAGHDTTATTLAYAYYELSRNPAKLARLRAELDDVLGTDPEQAAPRIAADPALLNQLPYTLGVVKETLRLWPVVGTVRNGSAGFTLLHPDTGIRYLTDGWVLFGCSKAAHVNPNFWSEPEAFLPERFTTRDERDPLHPVKNAFRPWEMGPRNCIGQELASLELRLVLALTVREFDMEPAFSESSESFQGEKAFQVQLKEMITAHPNEGMPMTIRRAGV</sequence>
<evidence type="ECO:0000256" key="7">
    <source>
        <dbReference type="ARBA" id="ARBA00023033"/>
    </source>
</evidence>
<evidence type="ECO:0000256" key="3">
    <source>
        <dbReference type="ARBA" id="ARBA00022617"/>
    </source>
</evidence>
<keyword evidence="7" id="KW-0503">Monooxygenase</keyword>
<evidence type="ECO:0000256" key="2">
    <source>
        <dbReference type="ARBA" id="ARBA00005179"/>
    </source>
</evidence>
<keyword evidence="10" id="KW-1185">Reference proteome</keyword>
<keyword evidence="5" id="KW-0560">Oxidoreductase</keyword>
<evidence type="ECO:0000256" key="8">
    <source>
        <dbReference type="SAM" id="Phobius"/>
    </source>
</evidence>
<proteinExistence type="predicted"/>
<dbReference type="PANTHER" id="PTHR24305">
    <property type="entry name" value="CYTOCHROME P450"/>
    <property type="match status" value="1"/>
</dbReference>
<protein>
    <recommendedName>
        <fullName evidence="11">Cytochrome P450</fullName>
    </recommendedName>
</protein>
<dbReference type="Pfam" id="PF00067">
    <property type="entry name" value="p450"/>
    <property type="match status" value="1"/>
</dbReference>
<dbReference type="InterPro" id="IPR001128">
    <property type="entry name" value="Cyt_P450"/>
</dbReference>
<comment type="cofactor">
    <cofactor evidence="1">
        <name>heme</name>
        <dbReference type="ChEBI" id="CHEBI:30413"/>
    </cofactor>
</comment>
<keyword evidence="8" id="KW-0812">Transmembrane</keyword>
<dbReference type="EMBL" id="JAQQWK010000003">
    <property type="protein sequence ID" value="KAK8045495.1"/>
    <property type="molecule type" value="Genomic_DNA"/>
</dbReference>
<dbReference type="Proteomes" id="UP001444661">
    <property type="component" value="Unassembled WGS sequence"/>
</dbReference>
<evidence type="ECO:0000256" key="5">
    <source>
        <dbReference type="ARBA" id="ARBA00023002"/>
    </source>
</evidence>
<keyword evidence="3" id="KW-0349">Heme</keyword>
<accession>A0ABR1TFS5</accession>
<dbReference type="PRINTS" id="PR00385">
    <property type="entry name" value="P450"/>
</dbReference>
<keyword evidence="4" id="KW-0479">Metal-binding</keyword>
<keyword evidence="6" id="KW-0408">Iron</keyword>
<dbReference type="InterPro" id="IPR002401">
    <property type="entry name" value="Cyt_P450_E_grp-I"/>
</dbReference>